<proteinExistence type="predicted"/>
<dbReference type="Pfam" id="PF06005">
    <property type="entry name" value="ZapB"/>
    <property type="match status" value="1"/>
</dbReference>
<dbReference type="GO" id="GO:0005737">
    <property type="term" value="C:cytoplasm"/>
    <property type="evidence" value="ECO:0007669"/>
    <property type="project" value="InterPro"/>
</dbReference>
<evidence type="ECO:0000313" key="4">
    <source>
        <dbReference type="EMBL" id="CUR53353.1"/>
    </source>
</evidence>
<sequence length="87" mass="10425">MFSEVFIKLEKKVQIAIDTILFLKNVIKDLKFQKENLKKEILKINILKQNIEKKNEILKTEQKDWKNKLKLLLTEIEIQNINISESE</sequence>
<feature type="coiled-coil region" evidence="3">
    <location>
        <begin position="20"/>
        <end position="75"/>
    </location>
</feature>
<keyword evidence="2" id="KW-0131">Cell cycle</keyword>
<dbReference type="Gene3D" id="1.20.5.340">
    <property type="match status" value="1"/>
</dbReference>
<protein>
    <submittedName>
        <fullName evidence="4">Cell division protein ZapB</fullName>
    </submittedName>
</protein>
<dbReference type="EMBL" id="LN890285">
    <property type="protein sequence ID" value="CUR53353.1"/>
    <property type="molecule type" value="Genomic_DNA"/>
</dbReference>
<dbReference type="GO" id="GO:0043093">
    <property type="term" value="P:FtsZ-dependent cytokinesis"/>
    <property type="evidence" value="ECO:0007669"/>
    <property type="project" value="InterPro"/>
</dbReference>
<organism evidence="4 5">
    <name type="scientific">Buchnera aphidicola subsp. Tuberolachnus salignus</name>
    <dbReference type="NCBI Taxonomy" id="98804"/>
    <lineage>
        <taxon>Bacteria</taxon>
        <taxon>Pseudomonadati</taxon>
        <taxon>Pseudomonadota</taxon>
        <taxon>Gammaproteobacteria</taxon>
        <taxon>Enterobacterales</taxon>
        <taxon>Erwiniaceae</taxon>
        <taxon>Buchnera</taxon>
    </lineage>
</organism>
<dbReference type="AlphaFoldDB" id="A0A170PCB2"/>
<keyword evidence="2" id="KW-0717">Septation</keyword>
<gene>
    <name evidence="4" type="primary">zapB</name>
    <name evidence="4" type="ORF">BTSPAZIEG_0398</name>
</gene>
<accession>A0A170PCB2</accession>
<evidence type="ECO:0000313" key="5">
    <source>
        <dbReference type="Proteomes" id="UP000243633"/>
    </source>
</evidence>
<dbReference type="STRING" id="98804.BTSPAZIEG_0398"/>
<dbReference type="GO" id="GO:0000917">
    <property type="term" value="P:division septum assembly"/>
    <property type="evidence" value="ECO:0007669"/>
    <property type="project" value="UniProtKB-KW"/>
</dbReference>
<dbReference type="Proteomes" id="UP000243633">
    <property type="component" value="Chromosome 1"/>
</dbReference>
<keyword evidence="5" id="KW-1185">Reference proteome</keyword>
<keyword evidence="4" id="KW-0132">Cell division</keyword>
<dbReference type="PATRIC" id="fig|98804.3.peg.372"/>
<dbReference type="InterPro" id="IPR009252">
    <property type="entry name" value="Cell_div_ZapB"/>
</dbReference>
<name>A0A170PCB2_BUCTT</name>
<keyword evidence="1 3" id="KW-0175">Coiled coil</keyword>
<evidence type="ECO:0000256" key="3">
    <source>
        <dbReference type="SAM" id="Coils"/>
    </source>
</evidence>
<evidence type="ECO:0000256" key="2">
    <source>
        <dbReference type="ARBA" id="ARBA00023210"/>
    </source>
</evidence>
<reference evidence="5" key="1">
    <citation type="submission" date="2015-10" db="EMBL/GenBank/DDBJ databases">
        <authorList>
            <person name="Manzano-Marin A."/>
            <person name="Manzano-Marin A."/>
        </authorList>
    </citation>
    <scope>NUCLEOTIDE SEQUENCE [LARGE SCALE GENOMIC DNA]</scope>
    <source>
        <strain evidence="5">BTs</strain>
    </source>
</reference>
<dbReference type="RefSeq" id="WP_075472949.1">
    <property type="nucleotide sequence ID" value="NZ_OZ035016.1"/>
</dbReference>
<evidence type="ECO:0000256" key="1">
    <source>
        <dbReference type="ARBA" id="ARBA00023054"/>
    </source>
</evidence>